<dbReference type="Gene3D" id="3.40.50.12480">
    <property type="match status" value="1"/>
</dbReference>
<dbReference type="Pfam" id="PF13306">
    <property type="entry name" value="LRR_5"/>
    <property type="match status" value="1"/>
</dbReference>
<comment type="caution">
    <text evidence="1">The sequence shown here is derived from an EMBL/GenBank/DDBJ whole genome shotgun (WGS) entry which is preliminary data.</text>
</comment>
<organism evidence="1 2">
    <name type="scientific">Xylanibacter caecicola</name>
    <dbReference type="NCBI Taxonomy" id="2736294"/>
    <lineage>
        <taxon>Bacteria</taxon>
        <taxon>Pseudomonadati</taxon>
        <taxon>Bacteroidota</taxon>
        <taxon>Bacteroidia</taxon>
        <taxon>Bacteroidales</taxon>
        <taxon>Prevotellaceae</taxon>
        <taxon>Xylanibacter</taxon>
    </lineage>
</organism>
<dbReference type="PANTHER" id="PTHR45661:SF3">
    <property type="entry name" value="IG-LIKE DOMAIN-CONTAINING PROTEIN"/>
    <property type="match status" value="1"/>
</dbReference>
<dbReference type="EMBL" id="JABKKJ010000034">
    <property type="protein sequence ID" value="NPE26211.1"/>
    <property type="molecule type" value="Genomic_DNA"/>
</dbReference>
<reference evidence="1 2" key="1">
    <citation type="submission" date="2020-05" db="EMBL/GenBank/DDBJ databases">
        <title>Distinct polysaccharide utilization as determinants for interspecies competition between intestinal Prevotella spp.</title>
        <authorList>
            <person name="Galvez E.J.C."/>
            <person name="Iljazovic A."/>
            <person name="Strowig T."/>
        </authorList>
    </citation>
    <scope>NUCLEOTIDE SEQUENCE [LARGE SCALE GENOMIC DNA]</scope>
    <source>
        <strain evidence="1 2">PCHR</strain>
    </source>
</reference>
<dbReference type="InterPro" id="IPR053139">
    <property type="entry name" value="Surface_bspA-like"/>
</dbReference>
<protein>
    <submittedName>
        <fullName evidence="1">Leucine-rich repeat domain-containing protein</fullName>
    </submittedName>
</protein>
<gene>
    <name evidence="1" type="ORF">HPS54_11955</name>
</gene>
<dbReference type="Proteomes" id="UP000820977">
    <property type="component" value="Unassembled WGS sequence"/>
</dbReference>
<name>A0ABX2B4N1_9BACT</name>
<keyword evidence="2" id="KW-1185">Reference proteome</keyword>
<proteinExistence type="predicted"/>
<sequence length="323" mass="35480">MPVHFSIVLTAYSWLSNISTYYNCNSYSLSEIKLPSSLKKIGAEAFLYSGSHLKEGLKFHEGLESIGENAFAFFDISELDLPSTLVYIGNGAFNHCENLRRLKLPEELERINDGTFSYCNNLNEIKWSENLKVIGNKSFGKIWMKSLELPEGLTTIGENVFESTVTEKLILPSTLNSLAYSAFRLCTAIKEVYAKSAIPPILNINESVVPFPKDAVLYVPVGTRELYLSTFCRGEFKEIIETENFPTSVDGVVTDNAAYGVCGGNGTISIVNSCKAVAPYYIYTTDGTLYNKGVAAMGTTAVDAGKGVYIVKTGNGTHRVIVR</sequence>
<dbReference type="SUPFAM" id="SSF52058">
    <property type="entry name" value="L domain-like"/>
    <property type="match status" value="1"/>
</dbReference>
<evidence type="ECO:0000313" key="2">
    <source>
        <dbReference type="Proteomes" id="UP000820977"/>
    </source>
</evidence>
<accession>A0ABX2B4N1</accession>
<dbReference type="InterPro" id="IPR026906">
    <property type="entry name" value="LRR_5"/>
</dbReference>
<dbReference type="RefSeq" id="WP_172345677.1">
    <property type="nucleotide sequence ID" value="NZ_CATJFF010000059.1"/>
</dbReference>
<dbReference type="InterPro" id="IPR032675">
    <property type="entry name" value="LRR_dom_sf"/>
</dbReference>
<dbReference type="Gene3D" id="3.80.10.10">
    <property type="entry name" value="Ribonuclease Inhibitor"/>
    <property type="match status" value="1"/>
</dbReference>
<evidence type="ECO:0000313" key="1">
    <source>
        <dbReference type="EMBL" id="NPE26211.1"/>
    </source>
</evidence>
<dbReference type="PANTHER" id="PTHR45661">
    <property type="entry name" value="SURFACE ANTIGEN"/>
    <property type="match status" value="1"/>
</dbReference>